<sequence>MGADRVAQGGIHDDEHRTAGWNGRSPGSALVCDVRGPGTCRSVPGRESRAGSWFGPLSDH</sequence>
<dbReference type="HOGENOM" id="CLU_2935426_0_0_11"/>
<dbReference type="PATRIC" id="fig|1348663.4.peg.7125"/>
<comment type="caution">
    <text evidence="2">The sequence shown here is derived from an EMBL/GenBank/DDBJ whole genome shotgun (WGS) entry which is preliminary data.</text>
</comment>
<keyword evidence="3" id="KW-1185">Reference proteome</keyword>
<proteinExistence type="predicted"/>
<feature type="region of interest" description="Disordered" evidence="1">
    <location>
        <begin position="1"/>
        <end position="60"/>
    </location>
</feature>
<dbReference type="EMBL" id="JNBY01000159">
    <property type="protein sequence ID" value="KDN80882.1"/>
    <property type="molecule type" value="Genomic_DNA"/>
</dbReference>
<name>A0A066YI91_9ACTN</name>
<reference evidence="2 3" key="1">
    <citation type="submission" date="2014-05" db="EMBL/GenBank/DDBJ databases">
        <title>Draft Genome Sequence of Kitasatospora cheerisanensis KCTC 2395.</title>
        <authorList>
            <person name="Nam D.H."/>
        </authorList>
    </citation>
    <scope>NUCLEOTIDE SEQUENCE [LARGE SCALE GENOMIC DNA]</scope>
    <source>
        <strain evidence="2 3">KCTC 2395</strain>
    </source>
</reference>
<evidence type="ECO:0000313" key="2">
    <source>
        <dbReference type="EMBL" id="KDN80882.1"/>
    </source>
</evidence>
<evidence type="ECO:0000313" key="3">
    <source>
        <dbReference type="Proteomes" id="UP000027178"/>
    </source>
</evidence>
<dbReference type="Proteomes" id="UP000027178">
    <property type="component" value="Unassembled WGS sequence"/>
</dbReference>
<organism evidence="2 3">
    <name type="scientific">Kitasatospora cheerisanensis KCTC 2395</name>
    <dbReference type="NCBI Taxonomy" id="1348663"/>
    <lineage>
        <taxon>Bacteria</taxon>
        <taxon>Bacillati</taxon>
        <taxon>Actinomycetota</taxon>
        <taxon>Actinomycetes</taxon>
        <taxon>Kitasatosporales</taxon>
        <taxon>Streptomycetaceae</taxon>
        <taxon>Kitasatospora</taxon>
    </lineage>
</organism>
<dbReference type="AlphaFoldDB" id="A0A066YI91"/>
<gene>
    <name evidence="2" type="ORF">KCH_73720</name>
</gene>
<accession>A0A066YI91</accession>
<evidence type="ECO:0000256" key="1">
    <source>
        <dbReference type="SAM" id="MobiDB-lite"/>
    </source>
</evidence>
<protein>
    <submittedName>
        <fullName evidence="2">Uncharacterized protein</fullName>
    </submittedName>
</protein>